<dbReference type="GO" id="GO:0000976">
    <property type="term" value="F:transcription cis-regulatory region binding"/>
    <property type="evidence" value="ECO:0007669"/>
    <property type="project" value="TreeGrafter"/>
</dbReference>
<reference evidence="5 6" key="1">
    <citation type="submission" date="2019-03" db="EMBL/GenBank/DDBJ databases">
        <title>Genomic Encyclopedia of Type Strains, Phase IV (KMG-IV): sequencing the most valuable type-strain genomes for metagenomic binning, comparative biology and taxonomic classification.</title>
        <authorList>
            <person name="Goeker M."/>
        </authorList>
    </citation>
    <scope>NUCLEOTIDE SEQUENCE [LARGE SCALE GENOMIC DNA]</scope>
    <source>
        <strain evidence="5 6">DSM 103428</strain>
    </source>
</reference>
<dbReference type="RefSeq" id="WP_131996713.1">
    <property type="nucleotide sequence ID" value="NZ_SMGK01000003.1"/>
</dbReference>
<dbReference type="Proteomes" id="UP000295210">
    <property type="component" value="Unassembled WGS sequence"/>
</dbReference>
<evidence type="ECO:0000256" key="3">
    <source>
        <dbReference type="ARBA" id="ARBA00023163"/>
    </source>
</evidence>
<comment type="caution">
    <text evidence="5">The sequence shown here is derived from an EMBL/GenBank/DDBJ whole genome shotgun (WGS) entry which is preliminary data.</text>
</comment>
<dbReference type="Pfam" id="PF00356">
    <property type="entry name" value="LacI"/>
    <property type="match status" value="1"/>
</dbReference>
<dbReference type="InterPro" id="IPR000843">
    <property type="entry name" value="HTH_LacI"/>
</dbReference>
<feature type="domain" description="HTH lacI-type" evidence="4">
    <location>
        <begin position="12"/>
        <end position="66"/>
    </location>
</feature>
<dbReference type="Gene3D" id="3.40.50.2300">
    <property type="match status" value="2"/>
</dbReference>
<evidence type="ECO:0000259" key="4">
    <source>
        <dbReference type="PROSITE" id="PS50932"/>
    </source>
</evidence>
<dbReference type="Gene3D" id="1.10.260.40">
    <property type="entry name" value="lambda repressor-like DNA-binding domains"/>
    <property type="match status" value="1"/>
</dbReference>
<keyword evidence="2" id="KW-0238">DNA-binding</keyword>
<evidence type="ECO:0000256" key="2">
    <source>
        <dbReference type="ARBA" id="ARBA00023125"/>
    </source>
</evidence>
<dbReference type="CDD" id="cd01392">
    <property type="entry name" value="HTH_LacI"/>
    <property type="match status" value="1"/>
</dbReference>
<evidence type="ECO:0000313" key="5">
    <source>
        <dbReference type="EMBL" id="TCK72811.1"/>
    </source>
</evidence>
<gene>
    <name evidence="5" type="ORF">C7378_2401</name>
</gene>
<evidence type="ECO:0000256" key="1">
    <source>
        <dbReference type="ARBA" id="ARBA00023015"/>
    </source>
</evidence>
<keyword evidence="3" id="KW-0804">Transcription</keyword>
<proteinExistence type="predicted"/>
<accession>A0A4V2PV36</accession>
<sequence>MDKRDKSKPKPAGIKEIATALGISIGTVDRALHGRSGVSPKTRAKVLKVAESLNYRPNLAARSLKLNRTLRIAVHLPRQIASFFSPLAEGIRSAAAAHALNVELDFRTFPRLGDGDIELLKKDAGRGYDGIILTPGNPASIDPLIRLITQQGTAVVCVASDAPRTDRIAGISVDAAVSGGIAAEMLGRTIFRKGTVATITGDLNTLDHAEKLRGFAATLATLAPHLTLMPAIESHESPKEAYAATLDLLAREPGLAGIYISTANSLPVLRALQEHKQLKQVRIITTDLFPELLPLLESGGILATLYQRPFTQGKVAFETLTQYLLEGIRPPSSTRLAPHIVLRSNLPLFLGRLSSGESGERS</sequence>
<protein>
    <submittedName>
        <fullName evidence="5">LacI family transcriptional regulator</fullName>
    </submittedName>
</protein>
<dbReference type="InterPro" id="IPR025997">
    <property type="entry name" value="SBP_2_dom"/>
</dbReference>
<dbReference type="GO" id="GO:0003700">
    <property type="term" value="F:DNA-binding transcription factor activity"/>
    <property type="evidence" value="ECO:0007669"/>
    <property type="project" value="TreeGrafter"/>
</dbReference>
<dbReference type="CDD" id="cd06307">
    <property type="entry name" value="PBP1_sugar_binding"/>
    <property type="match status" value="1"/>
</dbReference>
<dbReference type="SUPFAM" id="SSF53822">
    <property type="entry name" value="Periplasmic binding protein-like I"/>
    <property type="match status" value="1"/>
</dbReference>
<organism evidence="5 6">
    <name type="scientific">Acidipila rosea</name>
    <dbReference type="NCBI Taxonomy" id="768535"/>
    <lineage>
        <taxon>Bacteria</taxon>
        <taxon>Pseudomonadati</taxon>
        <taxon>Acidobacteriota</taxon>
        <taxon>Terriglobia</taxon>
        <taxon>Terriglobales</taxon>
        <taxon>Acidobacteriaceae</taxon>
        <taxon>Acidipila</taxon>
    </lineage>
</organism>
<dbReference type="SMART" id="SM00354">
    <property type="entry name" value="HTH_LACI"/>
    <property type="match status" value="1"/>
</dbReference>
<keyword evidence="1" id="KW-0805">Transcription regulation</keyword>
<keyword evidence="6" id="KW-1185">Reference proteome</keyword>
<dbReference type="SUPFAM" id="SSF47413">
    <property type="entry name" value="lambda repressor-like DNA-binding domains"/>
    <property type="match status" value="1"/>
</dbReference>
<dbReference type="InterPro" id="IPR010982">
    <property type="entry name" value="Lambda_DNA-bd_dom_sf"/>
</dbReference>
<dbReference type="PANTHER" id="PTHR30146">
    <property type="entry name" value="LACI-RELATED TRANSCRIPTIONAL REPRESSOR"/>
    <property type="match status" value="1"/>
</dbReference>
<dbReference type="Pfam" id="PF13407">
    <property type="entry name" value="Peripla_BP_4"/>
    <property type="match status" value="1"/>
</dbReference>
<dbReference type="EMBL" id="SMGK01000003">
    <property type="protein sequence ID" value="TCK72811.1"/>
    <property type="molecule type" value="Genomic_DNA"/>
</dbReference>
<dbReference type="InterPro" id="IPR028082">
    <property type="entry name" value="Peripla_BP_I"/>
</dbReference>
<dbReference type="AlphaFoldDB" id="A0A4V2PV36"/>
<dbReference type="OrthoDB" id="569491at2"/>
<dbReference type="PROSITE" id="PS50932">
    <property type="entry name" value="HTH_LACI_2"/>
    <property type="match status" value="1"/>
</dbReference>
<dbReference type="PANTHER" id="PTHR30146:SF152">
    <property type="entry name" value="TRANSCRIPTIONAL REGULATORY PROTEIN"/>
    <property type="match status" value="1"/>
</dbReference>
<name>A0A4V2PV36_9BACT</name>
<evidence type="ECO:0000313" key="6">
    <source>
        <dbReference type="Proteomes" id="UP000295210"/>
    </source>
</evidence>